<evidence type="ECO:0000256" key="7">
    <source>
        <dbReference type="ARBA" id="ARBA00042026"/>
    </source>
</evidence>
<comment type="catalytic activity">
    <reaction evidence="14">
        <text>resolvin D1 + NAD(+) = 17-oxoresolvin D1 + NADH + H(+)</text>
        <dbReference type="Rhea" id="RHEA:50128"/>
        <dbReference type="ChEBI" id="CHEBI:15378"/>
        <dbReference type="ChEBI" id="CHEBI:57540"/>
        <dbReference type="ChEBI" id="CHEBI:57945"/>
        <dbReference type="ChEBI" id="CHEBI:132079"/>
        <dbReference type="ChEBI" id="CHEBI:132081"/>
    </reaction>
    <physiologicalReaction direction="left-to-right" evidence="14">
        <dbReference type="Rhea" id="RHEA:50129"/>
    </physiologicalReaction>
</comment>
<comment type="catalytic activity">
    <reaction evidence="11">
        <text>14-hydroxy-(4Z,7Z,10Z,12E,16Z,19Z)-docosahexaenoate + NAD(+) = 14-oxo-(4Z,7Z,10Z,12E,16Z,19Z)-docosahexaenoate + NADH + H(+)</text>
        <dbReference type="Rhea" id="RHEA:48952"/>
        <dbReference type="ChEBI" id="CHEBI:15378"/>
        <dbReference type="ChEBI" id="CHEBI:57540"/>
        <dbReference type="ChEBI" id="CHEBI:57945"/>
        <dbReference type="ChEBI" id="CHEBI:90866"/>
        <dbReference type="ChEBI" id="CHEBI:90867"/>
    </reaction>
    <physiologicalReaction direction="left-to-right" evidence="11">
        <dbReference type="Rhea" id="RHEA:48953"/>
    </physiologicalReaction>
</comment>
<comment type="catalytic activity">
    <reaction evidence="15">
        <text>resolvin D2 + NAD(+) = 7-oxoresolvin D2 + NADH + H(+)</text>
        <dbReference type="Rhea" id="RHEA:53584"/>
        <dbReference type="ChEBI" id="CHEBI:15378"/>
        <dbReference type="ChEBI" id="CHEBI:57540"/>
        <dbReference type="ChEBI" id="CHEBI:57945"/>
        <dbReference type="ChEBI" id="CHEBI:133367"/>
        <dbReference type="ChEBI" id="CHEBI:137497"/>
    </reaction>
    <physiologicalReaction direction="left-to-right" evidence="15">
        <dbReference type="Rhea" id="RHEA:53585"/>
    </physiologicalReaction>
</comment>
<evidence type="ECO:0000256" key="15">
    <source>
        <dbReference type="ARBA" id="ARBA00048393"/>
    </source>
</evidence>
<comment type="catalytic activity">
    <reaction evidence="19">
        <text>resolvin D2 + NAD(+) = 16-oxoresolvin D2 + NADH + H(+)</text>
        <dbReference type="Rhea" id="RHEA:53588"/>
        <dbReference type="ChEBI" id="CHEBI:15378"/>
        <dbReference type="ChEBI" id="CHEBI:57540"/>
        <dbReference type="ChEBI" id="CHEBI:57945"/>
        <dbReference type="ChEBI" id="CHEBI:133367"/>
        <dbReference type="ChEBI" id="CHEBI:137498"/>
    </reaction>
    <physiologicalReaction direction="left-to-right" evidence="19">
        <dbReference type="Rhea" id="RHEA:53589"/>
    </physiologicalReaction>
</comment>
<evidence type="ECO:0000256" key="18">
    <source>
        <dbReference type="ARBA" id="ARBA00048739"/>
    </source>
</evidence>
<comment type="catalytic activity">
    <reaction evidence="20">
        <text>(15S)-hydroxy-(5Z,8Z,11Z,13E)-eicosatetraenoate + NAD(+) = 15-oxo-(5Z,8Z,11Z,13E)-eicosatetraenoate + NADH + H(+)</text>
        <dbReference type="Rhea" id="RHEA:23260"/>
        <dbReference type="ChEBI" id="CHEBI:15378"/>
        <dbReference type="ChEBI" id="CHEBI:57409"/>
        <dbReference type="ChEBI" id="CHEBI:57410"/>
        <dbReference type="ChEBI" id="CHEBI:57540"/>
        <dbReference type="ChEBI" id="CHEBI:57945"/>
        <dbReference type="EC" id="1.1.1.232"/>
    </reaction>
    <physiologicalReaction direction="left-to-right" evidence="20">
        <dbReference type="Rhea" id="RHEA:23261"/>
    </physiologicalReaction>
</comment>
<dbReference type="EC" id="1.1.1.232" evidence="4"/>
<dbReference type="GO" id="GO:0005737">
    <property type="term" value="C:cytoplasm"/>
    <property type="evidence" value="ECO:0007669"/>
    <property type="project" value="TreeGrafter"/>
</dbReference>
<keyword evidence="2" id="KW-0560">Oxidoreductase</keyword>
<evidence type="ECO:0000256" key="9">
    <source>
        <dbReference type="ARBA" id="ARBA00047325"/>
    </source>
</evidence>
<dbReference type="GeneID" id="114574571"/>
<dbReference type="PANTHER" id="PTHR44229:SF4">
    <property type="entry name" value="15-HYDROXYPROSTAGLANDIN DEHYDROGENASE [NAD(+)]"/>
    <property type="match status" value="1"/>
</dbReference>
<evidence type="ECO:0000256" key="16">
    <source>
        <dbReference type="ARBA" id="ARBA00048535"/>
    </source>
</evidence>
<dbReference type="Gene3D" id="3.40.50.720">
    <property type="entry name" value="NAD(P)-binding Rossmann-like Domain"/>
    <property type="match status" value="1"/>
</dbReference>
<proteinExistence type="inferred from homology"/>
<evidence type="ECO:0000256" key="8">
    <source>
        <dbReference type="ARBA" id="ARBA00045705"/>
    </source>
</evidence>
<comment type="catalytic activity">
    <reaction evidence="18">
        <text>prostaglandin E2 + NAD(+) = 15-oxoprostaglandin E2 + NADH + H(+)</text>
        <dbReference type="Rhea" id="RHEA:11876"/>
        <dbReference type="ChEBI" id="CHEBI:15378"/>
        <dbReference type="ChEBI" id="CHEBI:57400"/>
        <dbReference type="ChEBI" id="CHEBI:57540"/>
        <dbReference type="ChEBI" id="CHEBI:57945"/>
        <dbReference type="ChEBI" id="CHEBI:606564"/>
        <dbReference type="EC" id="1.1.1.141"/>
    </reaction>
    <physiologicalReaction direction="left-to-right" evidence="18">
        <dbReference type="Rhea" id="RHEA:11877"/>
    </physiologicalReaction>
</comment>
<protein>
    <recommendedName>
        <fullName evidence="5">15-hydroxyprostaglandin dehydrogenase [NAD(+)]</fullName>
        <ecNumber evidence="3">1.1.1.141</ecNumber>
        <ecNumber evidence="4">1.1.1.232</ecNumber>
    </recommendedName>
    <alternativeName>
        <fullName evidence="7">Eicosanoid/docosanoid dehydrogenase [NAD(+)]</fullName>
    </alternativeName>
    <alternativeName>
        <fullName evidence="6">Prostaglandin dehydrogenase 1</fullName>
    </alternativeName>
</protein>
<comment type="catalytic activity">
    <reaction evidence="9">
        <text>prostaglandin E1 + NAD(+) = 15-oxoprostaglandin E1 + NADH + H(+)</text>
        <dbReference type="Rhea" id="RHEA:16477"/>
        <dbReference type="ChEBI" id="CHEBI:15378"/>
        <dbReference type="ChEBI" id="CHEBI:57397"/>
        <dbReference type="ChEBI" id="CHEBI:57401"/>
        <dbReference type="ChEBI" id="CHEBI:57540"/>
        <dbReference type="ChEBI" id="CHEBI:57945"/>
    </reaction>
    <physiologicalReaction direction="left-to-right" evidence="9">
        <dbReference type="Rhea" id="RHEA:16478"/>
    </physiologicalReaction>
</comment>
<accession>A0A913YFL0</accession>
<dbReference type="OrthoDB" id="417891at2759"/>
<evidence type="ECO:0000256" key="3">
    <source>
        <dbReference type="ARBA" id="ARBA00038968"/>
    </source>
</evidence>
<evidence type="ECO:0000256" key="13">
    <source>
        <dbReference type="ARBA" id="ARBA00048144"/>
    </source>
</evidence>
<comment type="catalytic activity">
    <reaction evidence="10">
        <text>resolvin D1 + NAD(+) = 8-oxoresolvin D1 + NADH + H(+)</text>
        <dbReference type="Rhea" id="RHEA:50124"/>
        <dbReference type="ChEBI" id="CHEBI:15378"/>
        <dbReference type="ChEBI" id="CHEBI:57540"/>
        <dbReference type="ChEBI" id="CHEBI:57945"/>
        <dbReference type="ChEBI" id="CHEBI:132079"/>
        <dbReference type="ChEBI" id="CHEBI:132080"/>
    </reaction>
    <physiologicalReaction direction="left-to-right" evidence="10">
        <dbReference type="Rhea" id="RHEA:50125"/>
    </physiologicalReaction>
</comment>
<dbReference type="EnsemblMetazoa" id="XM_028657516.1">
    <property type="protein sequence ID" value="XP_028513317.1"/>
    <property type="gene ID" value="LOC114574571"/>
</dbReference>
<evidence type="ECO:0000256" key="19">
    <source>
        <dbReference type="ARBA" id="ARBA00048921"/>
    </source>
</evidence>
<organism evidence="22 23">
    <name type="scientific">Exaiptasia diaphana</name>
    <name type="common">Tropical sea anemone</name>
    <name type="synonym">Aiptasia pulchella</name>
    <dbReference type="NCBI Taxonomy" id="2652724"/>
    <lineage>
        <taxon>Eukaryota</taxon>
        <taxon>Metazoa</taxon>
        <taxon>Cnidaria</taxon>
        <taxon>Anthozoa</taxon>
        <taxon>Hexacorallia</taxon>
        <taxon>Actiniaria</taxon>
        <taxon>Aiptasiidae</taxon>
        <taxon>Exaiptasia</taxon>
    </lineage>
</organism>
<comment type="catalytic activity">
    <reaction evidence="21">
        <text>resolvin E1 + NAD(+) = 18-oxo-resolvin E1 + NADH + H(+)</text>
        <dbReference type="Rhea" id="RHEA:49244"/>
        <dbReference type="ChEBI" id="CHEBI:15378"/>
        <dbReference type="ChEBI" id="CHEBI:57540"/>
        <dbReference type="ChEBI" id="CHEBI:57945"/>
        <dbReference type="ChEBI" id="CHEBI:91000"/>
        <dbReference type="ChEBI" id="CHEBI:91001"/>
    </reaction>
    <physiologicalReaction direction="left-to-right" evidence="21">
        <dbReference type="Rhea" id="RHEA:49245"/>
    </physiologicalReaction>
</comment>
<evidence type="ECO:0000256" key="5">
    <source>
        <dbReference type="ARBA" id="ARBA00040276"/>
    </source>
</evidence>
<dbReference type="PRINTS" id="PR00080">
    <property type="entry name" value="SDRFAMILY"/>
</dbReference>
<evidence type="ECO:0000313" key="23">
    <source>
        <dbReference type="Proteomes" id="UP000887567"/>
    </source>
</evidence>
<dbReference type="AlphaFoldDB" id="A0A913YFL0"/>
<comment type="catalytic activity">
    <reaction evidence="13">
        <text>(11R)-hydroxy-(5Z,8Z,12E,14Z)-eicosatetraenoate + NAD(+) = 11-oxo-(5Z,8Z,12E,14Z)-eicosatetraenoate + NADH + H(+)</text>
        <dbReference type="Rhea" id="RHEA:48640"/>
        <dbReference type="ChEBI" id="CHEBI:15378"/>
        <dbReference type="ChEBI" id="CHEBI:57540"/>
        <dbReference type="ChEBI" id="CHEBI:57945"/>
        <dbReference type="ChEBI" id="CHEBI:78836"/>
        <dbReference type="ChEBI" id="CHEBI:90697"/>
    </reaction>
    <physiologicalReaction direction="left-to-right" evidence="13">
        <dbReference type="Rhea" id="RHEA:48641"/>
    </physiologicalReaction>
</comment>
<dbReference type="PRINTS" id="PR00081">
    <property type="entry name" value="GDHRDH"/>
</dbReference>
<comment type="function">
    <text evidence="8">Catalyzes the NAD-dependent dehydrogenation (oxidation) of a broad array of hydroxylated polyunsaturated fatty acids (mainly eicosanoids and docosanoids, including prostaglandins, lipoxins and resolvins), yielding their corresponding keto (oxo) metabolites. Decreases the levels of the pro-proliferative prostaglandins such as prostaglandin E2 (whose activity is increased in cancer because of an increase in the expression of cyclooxygenase 2) and generates oxo-fatty acid products that can profoundly influence cell function by abrogating pro-inflammatory cytokine expression. Converts resolvins E1, D1 and D2 to their oxo products, which represents a mode of resolvin inactivation. Resolvin E1 plays important roles during the resolution phase of acute inflammation, while resolvins D1 and D2 have a unique role in obesity-induced adipose inflammation.</text>
</comment>
<sequence length="87" mass="9521">MNTVIKEHGKLDILCNNAGVAEQPDWEKTFNVNLGGVIRGTKLGLELMSSGVIINTSSVAGIRAKHLLSPPPMSHVMIFHTFFNFTQ</sequence>
<evidence type="ECO:0000256" key="4">
    <source>
        <dbReference type="ARBA" id="ARBA00039060"/>
    </source>
</evidence>
<dbReference type="Proteomes" id="UP000887567">
    <property type="component" value="Unplaced"/>
</dbReference>
<dbReference type="GO" id="GO:0016404">
    <property type="term" value="F:15-hydroxyprostaglandin dehydrogenase (NAD+) activity"/>
    <property type="evidence" value="ECO:0007669"/>
    <property type="project" value="UniProtKB-EC"/>
</dbReference>
<dbReference type="PANTHER" id="PTHR44229">
    <property type="entry name" value="15-HYDROXYPROSTAGLANDIN DEHYDROGENASE [NAD(+)]"/>
    <property type="match status" value="1"/>
</dbReference>
<evidence type="ECO:0000256" key="2">
    <source>
        <dbReference type="ARBA" id="ARBA00023002"/>
    </source>
</evidence>
<dbReference type="InterPro" id="IPR036291">
    <property type="entry name" value="NAD(P)-bd_dom_sf"/>
</dbReference>
<comment type="catalytic activity">
    <reaction evidence="17">
        <text>prostaglandin A1 + NAD(+) = 15-oxo-prostaglandin A1 + NADH + H(+)</text>
        <dbReference type="Rhea" id="RHEA:41263"/>
        <dbReference type="ChEBI" id="CHEBI:15378"/>
        <dbReference type="ChEBI" id="CHEBI:57398"/>
        <dbReference type="ChEBI" id="CHEBI:57540"/>
        <dbReference type="ChEBI" id="CHEBI:57945"/>
        <dbReference type="ChEBI" id="CHEBI:85072"/>
    </reaction>
    <physiologicalReaction direction="left-to-right" evidence="17">
        <dbReference type="Rhea" id="RHEA:41264"/>
    </physiologicalReaction>
</comment>
<dbReference type="RefSeq" id="XP_028513317.1">
    <property type="nucleotide sequence ID" value="XM_028657516.1"/>
</dbReference>
<keyword evidence="23" id="KW-1185">Reference proteome</keyword>
<comment type="catalytic activity">
    <reaction evidence="12">
        <text>15-oxo-(5S,6R)-dihydroxy-(7E,9E,11Z)-eicosatrienoate + NADH + H(+) = (5S,6R,15S)-trihydroxy-(7E,9E,11Z)-eicosatrienoate + NAD(+)</text>
        <dbReference type="Rhea" id="RHEA:41596"/>
        <dbReference type="ChEBI" id="CHEBI:15378"/>
        <dbReference type="ChEBI" id="CHEBI:57540"/>
        <dbReference type="ChEBI" id="CHEBI:57945"/>
        <dbReference type="ChEBI" id="CHEBI:78325"/>
        <dbReference type="ChEBI" id="CHEBI:78329"/>
    </reaction>
    <physiologicalReaction direction="left-to-right" evidence="12">
        <dbReference type="Rhea" id="RHEA:41597"/>
    </physiologicalReaction>
</comment>
<dbReference type="SUPFAM" id="SSF51735">
    <property type="entry name" value="NAD(P)-binding Rossmann-fold domains"/>
    <property type="match status" value="1"/>
</dbReference>
<evidence type="ECO:0000256" key="21">
    <source>
        <dbReference type="ARBA" id="ARBA00049188"/>
    </source>
</evidence>
<name>A0A913YFL0_EXADI</name>
<evidence type="ECO:0000256" key="6">
    <source>
        <dbReference type="ARBA" id="ARBA00041812"/>
    </source>
</evidence>
<dbReference type="GO" id="GO:0047034">
    <property type="term" value="F:15-hydroxyicosatetraenoate dehydrogenase activity"/>
    <property type="evidence" value="ECO:0007669"/>
    <property type="project" value="UniProtKB-EC"/>
</dbReference>
<evidence type="ECO:0000256" key="20">
    <source>
        <dbReference type="ARBA" id="ARBA00049151"/>
    </source>
</evidence>
<dbReference type="KEGG" id="epa:114574571"/>
<dbReference type="Pfam" id="PF00106">
    <property type="entry name" value="adh_short"/>
    <property type="match status" value="1"/>
</dbReference>
<evidence type="ECO:0000256" key="10">
    <source>
        <dbReference type="ARBA" id="ARBA00047672"/>
    </source>
</evidence>
<reference evidence="22" key="1">
    <citation type="submission" date="2022-11" db="UniProtKB">
        <authorList>
            <consortium name="EnsemblMetazoa"/>
        </authorList>
    </citation>
    <scope>IDENTIFICATION</scope>
</reference>
<evidence type="ECO:0000313" key="22">
    <source>
        <dbReference type="EnsemblMetazoa" id="XP_028513317.1"/>
    </source>
</evidence>
<evidence type="ECO:0000256" key="1">
    <source>
        <dbReference type="ARBA" id="ARBA00006484"/>
    </source>
</evidence>
<dbReference type="InterPro" id="IPR002347">
    <property type="entry name" value="SDR_fam"/>
</dbReference>
<dbReference type="EC" id="1.1.1.141" evidence="3"/>
<evidence type="ECO:0000256" key="11">
    <source>
        <dbReference type="ARBA" id="ARBA00048008"/>
    </source>
</evidence>
<comment type="catalytic activity">
    <reaction evidence="16">
        <text>lipoxin A4 + NAD(+) = 15-oxo-(5S,6R)-dihydroxy-(7E,9E,11Z,13E)-eicosatetraenoate + NADH + H(+)</text>
        <dbReference type="Rhea" id="RHEA:41572"/>
        <dbReference type="ChEBI" id="CHEBI:15378"/>
        <dbReference type="ChEBI" id="CHEBI:57540"/>
        <dbReference type="ChEBI" id="CHEBI:57945"/>
        <dbReference type="ChEBI" id="CHEBI:67026"/>
        <dbReference type="ChEBI" id="CHEBI:78311"/>
    </reaction>
    <physiologicalReaction direction="left-to-right" evidence="16">
        <dbReference type="Rhea" id="RHEA:41573"/>
    </physiologicalReaction>
</comment>
<comment type="similarity">
    <text evidence="1">Belongs to the short-chain dehydrogenases/reductases (SDR) family.</text>
</comment>
<evidence type="ECO:0000256" key="12">
    <source>
        <dbReference type="ARBA" id="ARBA00048140"/>
    </source>
</evidence>
<evidence type="ECO:0000256" key="14">
    <source>
        <dbReference type="ARBA" id="ARBA00048170"/>
    </source>
</evidence>
<evidence type="ECO:0000256" key="17">
    <source>
        <dbReference type="ARBA" id="ARBA00048611"/>
    </source>
</evidence>